<evidence type="ECO:0000256" key="4">
    <source>
        <dbReference type="ARBA" id="ARBA00022729"/>
    </source>
</evidence>
<evidence type="ECO:0000256" key="2">
    <source>
        <dbReference type="ARBA" id="ARBA00009023"/>
    </source>
</evidence>
<dbReference type="PANTHER" id="PTHR33376">
    <property type="match status" value="1"/>
</dbReference>
<keyword evidence="6" id="KW-1185">Reference proteome</keyword>
<keyword evidence="3" id="KW-0813">Transport</keyword>
<dbReference type="Pfam" id="PF03480">
    <property type="entry name" value="DctP"/>
    <property type="match status" value="1"/>
</dbReference>
<dbReference type="GO" id="GO:0055085">
    <property type="term" value="P:transmembrane transport"/>
    <property type="evidence" value="ECO:0007669"/>
    <property type="project" value="InterPro"/>
</dbReference>
<dbReference type="EMBL" id="CP000542">
    <property type="protein sequence ID" value="ABM60508.1"/>
    <property type="molecule type" value="Genomic_DNA"/>
</dbReference>
<dbReference type="OrthoDB" id="9794826at2"/>
<accession>A1WSA1</accession>
<sequence>MAIARRTLLRSTAAVVALPGVIERAFAQKAEFTYKYANNLPATHPMNLRAKEMAAAVLAESKGRVDIQVFPANQLGNDTDMLSQLRAGGIEFFTLSGLILSTLVPGAAITGLGFIFADYDSVWKALDGELGGHVRKEIGKSGLVVMEHIWDNGFRQITSSGKPIHSADDLKGFKIRVPVSPMWTSLFKAFDSSPASINFAEVYSALQTKVVDGQENPLAVIETAKLYEVQKYCSMTNHMWDGFWFLANRRAWERLPDELRALLARHIDGAALKQRADVAALNARLQKSLSDKGMVFNMVKTDSFRSRLRQAGFYGEWKAKFGHDAWAVLERHSGQLA</sequence>
<dbReference type="CDD" id="cd13603">
    <property type="entry name" value="PBP2_TRAP_Siap_TeaA_like"/>
    <property type="match status" value="1"/>
</dbReference>
<dbReference type="HOGENOM" id="CLU_036176_1_1_4"/>
<dbReference type="KEGG" id="vei:Veis_4816"/>
<evidence type="ECO:0000313" key="6">
    <source>
        <dbReference type="Proteomes" id="UP000000374"/>
    </source>
</evidence>
<dbReference type="GeneID" id="76463082"/>
<gene>
    <name evidence="5" type="ordered locus">Veis_4816</name>
</gene>
<keyword evidence="4" id="KW-0732">Signal</keyword>
<dbReference type="Proteomes" id="UP000000374">
    <property type="component" value="Chromosome"/>
</dbReference>
<reference evidence="6" key="1">
    <citation type="submission" date="2006-12" db="EMBL/GenBank/DDBJ databases">
        <title>Complete sequence of chromosome 1 of Verminephrobacter eiseniae EF01-2.</title>
        <authorList>
            <person name="Copeland A."/>
            <person name="Lucas S."/>
            <person name="Lapidus A."/>
            <person name="Barry K."/>
            <person name="Detter J.C."/>
            <person name="Glavina del Rio T."/>
            <person name="Dalin E."/>
            <person name="Tice H."/>
            <person name="Pitluck S."/>
            <person name="Chertkov O."/>
            <person name="Brettin T."/>
            <person name="Bruce D."/>
            <person name="Han C."/>
            <person name="Tapia R."/>
            <person name="Gilna P."/>
            <person name="Schmutz J."/>
            <person name="Larimer F."/>
            <person name="Land M."/>
            <person name="Hauser L."/>
            <person name="Kyrpides N."/>
            <person name="Kim E."/>
            <person name="Stahl D."/>
            <person name="Richardson P."/>
        </authorList>
    </citation>
    <scope>NUCLEOTIDE SEQUENCE [LARGE SCALE GENOMIC DNA]</scope>
    <source>
        <strain evidence="6">EF01-2</strain>
    </source>
</reference>
<dbReference type="PIRSF" id="PIRSF006470">
    <property type="entry name" value="DctB"/>
    <property type="match status" value="1"/>
</dbReference>
<organism evidence="5 6">
    <name type="scientific">Verminephrobacter eiseniae (strain EF01-2)</name>
    <dbReference type="NCBI Taxonomy" id="391735"/>
    <lineage>
        <taxon>Bacteria</taxon>
        <taxon>Pseudomonadati</taxon>
        <taxon>Pseudomonadota</taxon>
        <taxon>Betaproteobacteria</taxon>
        <taxon>Burkholderiales</taxon>
        <taxon>Comamonadaceae</taxon>
        <taxon>Verminephrobacter</taxon>
    </lineage>
</organism>
<dbReference type="GO" id="GO:0030288">
    <property type="term" value="C:outer membrane-bounded periplasmic space"/>
    <property type="evidence" value="ECO:0007669"/>
    <property type="project" value="InterPro"/>
</dbReference>
<dbReference type="NCBIfam" id="NF037995">
    <property type="entry name" value="TRAP_S1"/>
    <property type="match status" value="1"/>
</dbReference>
<comment type="similarity">
    <text evidence="2">Belongs to the bacterial solute-binding protein 7 family.</text>
</comment>
<dbReference type="Gene3D" id="3.40.190.170">
    <property type="entry name" value="Bacterial extracellular solute-binding protein, family 7"/>
    <property type="match status" value="1"/>
</dbReference>
<dbReference type="NCBIfam" id="TIGR00787">
    <property type="entry name" value="dctP"/>
    <property type="match status" value="1"/>
</dbReference>
<dbReference type="AlphaFoldDB" id="A1WSA1"/>
<dbReference type="InterPro" id="IPR018389">
    <property type="entry name" value="DctP_fam"/>
</dbReference>
<protein>
    <submittedName>
        <fullName evidence="5">TRAP dicarboxylate transporter, DctP subunit</fullName>
    </submittedName>
</protein>
<evidence type="ECO:0000256" key="3">
    <source>
        <dbReference type="ARBA" id="ARBA00022448"/>
    </source>
</evidence>
<name>A1WSA1_VEREI</name>
<dbReference type="STRING" id="391735.Veis_4816"/>
<evidence type="ECO:0000256" key="1">
    <source>
        <dbReference type="ARBA" id="ARBA00004196"/>
    </source>
</evidence>
<dbReference type="InterPro" id="IPR038404">
    <property type="entry name" value="TRAP_DctP_sf"/>
</dbReference>
<dbReference type="InterPro" id="IPR004682">
    <property type="entry name" value="TRAP_DctP"/>
</dbReference>
<dbReference type="PANTHER" id="PTHR33376:SF4">
    <property type="entry name" value="SIALIC ACID-BINDING PERIPLASMIC PROTEIN SIAP"/>
    <property type="match status" value="1"/>
</dbReference>
<dbReference type="RefSeq" id="WP_011812486.1">
    <property type="nucleotide sequence ID" value="NC_008786.1"/>
</dbReference>
<proteinExistence type="inferred from homology"/>
<comment type="subcellular location">
    <subcellularLocation>
        <location evidence="1">Cell envelope</location>
    </subcellularLocation>
</comment>
<evidence type="ECO:0000313" key="5">
    <source>
        <dbReference type="EMBL" id="ABM60508.1"/>
    </source>
</evidence>
<dbReference type="eggNOG" id="COG1638">
    <property type="taxonomic scope" value="Bacteria"/>
</dbReference>